<protein>
    <submittedName>
        <fullName evidence="1">Uncharacterized protein</fullName>
    </submittedName>
</protein>
<proteinExistence type="predicted"/>
<evidence type="ECO:0000313" key="1">
    <source>
        <dbReference type="EMBL" id="MFF3223058.1"/>
    </source>
</evidence>
<keyword evidence="2" id="KW-1185">Reference proteome</keyword>
<sequence length="64" mass="7049">MGFKCEAEGGATKQSKLEDFEEEKGYASGNIHIRGTQDGVDFLCARSYADLPNVYCDLKNGDRV</sequence>
<comment type="caution">
    <text evidence="1">The sequence shown here is derived from an EMBL/GenBank/DDBJ whole genome shotgun (WGS) entry which is preliminary data.</text>
</comment>
<evidence type="ECO:0000313" key="2">
    <source>
        <dbReference type="Proteomes" id="UP001601948"/>
    </source>
</evidence>
<organism evidence="1 2">
    <name type="scientific">Nocardia suismassiliense</name>
    <dbReference type="NCBI Taxonomy" id="2077092"/>
    <lineage>
        <taxon>Bacteria</taxon>
        <taxon>Bacillati</taxon>
        <taxon>Actinomycetota</taxon>
        <taxon>Actinomycetes</taxon>
        <taxon>Mycobacteriales</taxon>
        <taxon>Nocardiaceae</taxon>
        <taxon>Nocardia</taxon>
    </lineage>
</organism>
<gene>
    <name evidence="1" type="ORF">ACFYV7_09700</name>
</gene>
<dbReference type="EMBL" id="JBIAPI010000001">
    <property type="protein sequence ID" value="MFF3223058.1"/>
    <property type="molecule type" value="Genomic_DNA"/>
</dbReference>
<name>A0ABW6QPB8_9NOCA</name>
<dbReference type="Proteomes" id="UP001601948">
    <property type="component" value="Unassembled WGS sequence"/>
</dbReference>
<reference evidence="1 2" key="1">
    <citation type="submission" date="2024-10" db="EMBL/GenBank/DDBJ databases">
        <title>The Natural Products Discovery Center: Release of the First 8490 Sequenced Strains for Exploring Actinobacteria Biosynthetic Diversity.</title>
        <authorList>
            <person name="Kalkreuter E."/>
            <person name="Kautsar S.A."/>
            <person name="Yang D."/>
            <person name="Bader C.D."/>
            <person name="Teijaro C.N."/>
            <person name="Fluegel L."/>
            <person name="Davis C.M."/>
            <person name="Simpson J.R."/>
            <person name="Lauterbach L."/>
            <person name="Steele A.D."/>
            <person name="Gui C."/>
            <person name="Meng S."/>
            <person name="Li G."/>
            <person name="Viehrig K."/>
            <person name="Ye F."/>
            <person name="Su P."/>
            <person name="Kiefer A.F."/>
            <person name="Nichols A."/>
            <person name="Cepeda A.J."/>
            <person name="Yan W."/>
            <person name="Fan B."/>
            <person name="Jiang Y."/>
            <person name="Adhikari A."/>
            <person name="Zheng C.-J."/>
            <person name="Schuster L."/>
            <person name="Cowan T.M."/>
            <person name="Smanski M.J."/>
            <person name="Chevrette M.G."/>
            <person name="De Carvalho L.P.S."/>
            <person name="Shen B."/>
        </authorList>
    </citation>
    <scope>NUCLEOTIDE SEQUENCE [LARGE SCALE GENOMIC DNA]</scope>
    <source>
        <strain evidence="1 2">NPDC003040</strain>
    </source>
</reference>
<dbReference type="RefSeq" id="WP_387715725.1">
    <property type="nucleotide sequence ID" value="NZ_JBIAPI010000001.1"/>
</dbReference>
<accession>A0ABW6QPB8</accession>